<organism evidence="1 2">
    <name type="scientific">Streptomyces viridochromogenes (strain DSM 40736 / JCM 4977 / BCRC 1201 / Tue 494)</name>
    <dbReference type="NCBI Taxonomy" id="591159"/>
    <lineage>
        <taxon>Bacteria</taxon>
        <taxon>Bacillati</taxon>
        <taxon>Actinomycetota</taxon>
        <taxon>Actinomycetes</taxon>
        <taxon>Kitasatosporales</taxon>
        <taxon>Streptomycetaceae</taxon>
        <taxon>Streptomyces</taxon>
    </lineage>
</organism>
<dbReference type="Proteomes" id="UP000004184">
    <property type="component" value="Unassembled WGS sequence"/>
</dbReference>
<name>D9XGB8_STRVT</name>
<dbReference type="AlphaFoldDB" id="D9XGB8"/>
<accession>D9XGB8</accession>
<evidence type="ECO:0000313" key="2">
    <source>
        <dbReference type="Proteomes" id="UP000004184"/>
    </source>
</evidence>
<gene>
    <name evidence="1" type="ORF">SSQG_07525</name>
</gene>
<dbReference type="EMBL" id="GG657757">
    <property type="protein sequence ID" value="EFL37007.1"/>
    <property type="molecule type" value="Genomic_DNA"/>
</dbReference>
<dbReference type="HOGENOM" id="CLU_2902541_0_0_11"/>
<proteinExistence type="predicted"/>
<reference evidence="2" key="1">
    <citation type="submission" date="2009-02" db="EMBL/GenBank/DDBJ databases">
        <title>Annotation of Streptomyces viridochromogenes strain DSM 40736.</title>
        <authorList>
            <consortium name="The Broad Institute Genome Sequencing Platform"/>
            <consortium name="Broad Institute Microbial Sequencing Center"/>
            <person name="Fischbach M."/>
            <person name="Godfrey P."/>
            <person name="Ward D."/>
            <person name="Young S."/>
            <person name="Zeng Q."/>
            <person name="Koehrsen M."/>
            <person name="Alvarado L."/>
            <person name="Berlin A.M."/>
            <person name="Bochicchio J."/>
            <person name="Borenstein D."/>
            <person name="Chapman S.B."/>
            <person name="Chen Z."/>
            <person name="Engels R."/>
            <person name="Freedman E."/>
            <person name="Gellesch M."/>
            <person name="Goldberg J."/>
            <person name="Griggs A."/>
            <person name="Gujja S."/>
            <person name="Heilman E.R."/>
            <person name="Heiman D.I."/>
            <person name="Hepburn T.A."/>
            <person name="Howarth C."/>
            <person name="Jen D."/>
            <person name="Larson L."/>
            <person name="Lewis B."/>
            <person name="Mehta T."/>
            <person name="Park D."/>
            <person name="Pearson M."/>
            <person name="Richards J."/>
            <person name="Roberts A."/>
            <person name="Saif S."/>
            <person name="Shea T.D."/>
            <person name="Shenoy N."/>
            <person name="Sisk P."/>
            <person name="Stolte C."/>
            <person name="Sykes S.N."/>
            <person name="Thomson T."/>
            <person name="Walk T."/>
            <person name="White J."/>
            <person name="Yandava C."/>
            <person name="Straight P."/>
            <person name="Clardy J."/>
            <person name="Hung D."/>
            <person name="Kolter R."/>
            <person name="Mekalanos J."/>
            <person name="Walker S."/>
            <person name="Walsh C.T."/>
            <person name="Wieland-Brown L.C."/>
            <person name="Haas B."/>
            <person name="Nusbaum C."/>
            <person name="Birren B."/>
        </authorList>
    </citation>
    <scope>NUCLEOTIDE SEQUENCE [LARGE SCALE GENOMIC DNA]</scope>
    <source>
        <strain evidence="2">DSM 40736 / JCM 4977 / BCRC 1201 / Tue 494</strain>
    </source>
</reference>
<sequence>MRVLPWGDADARRLTTLRPYAVRGLMGWWSSAATGGAGLAAQIDVQSSHEDVGGSGHARHCA</sequence>
<protein>
    <submittedName>
        <fullName evidence="1">Predicted protein</fullName>
    </submittedName>
</protein>
<dbReference type="STRING" id="591159.SSQG_07525"/>
<evidence type="ECO:0000313" key="1">
    <source>
        <dbReference type="EMBL" id="EFL37007.1"/>
    </source>
</evidence>
<keyword evidence="2" id="KW-1185">Reference proteome</keyword>